<dbReference type="EMBL" id="VCHE01000034">
    <property type="protein sequence ID" value="KAB2575297.1"/>
    <property type="molecule type" value="Genomic_DNA"/>
</dbReference>
<dbReference type="GO" id="GO:0050233">
    <property type="term" value="F:pyranose oxidase activity"/>
    <property type="evidence" value="ECO:0007669"/>
    <property type="project" value="UniProtKB-EC"/>
</dbReference>
<sequence>MGSLPESVESYDRSLRSDVLIVGSGPVGATYARKLVDAGIKVLMVEMGDQERPIPGDHKKNSVQAQKDLNKFIDIVQGDLELLSIPVDKAPQSDLDSTSWSTNRNIRNGQNPDQDAFDNLPVAAATRTVGGMGAHWTCCTPEQHPELERSDLFSDEEWKKLYAEAKTLVKTNNTSFDNSIRQQLVLKVLQGAYKGEDRKFQPLPLACERRKTGNTDYVEWSSSATIFGDITSSENDLFTLLSSHQCEKLVVDEVTGKIKGALVKDLLADEHIFVQAKRYVVCAGATLTPGILFNSGFTAEEYSLPALGHYLTEPVMSFCQVVLDRNLVEAIKDDPWQLGWNKTVMRHEQNWPEDPVPLPFNDPDPQVWMPVTEDRPWHAQIHRDAFYYGQTPAEIDQRLVVDFRFYSAVKPVYENYVDFSKTIKDGYGMPQPTFHYQIPKKDAEIADRMMNDMVDVASNLGRWLPGSEPRYLPPGSALHICGTTRAGTSVKDSVVDRESRVWGHGNLFLGGCSVIPTQTASNPTLTAIGFAIVGANAIVKELKK</sequence>
<dbReference type="InterPro" id="IPR007867">
    <property type="entry name" value="GMC_OxRtase_C"/>
</dbReference>
<evidence type="ECO:0000259" key="14">
    <source>
        <dbReference type="Pfam" id="PF00732"/>
    </source>
</evidence>
<evidence type="ECO:0000256" key="8">
    <source>
        <dbReference type="ARBA" id="ARBA00022827"/>
    </source>
</evidence>
<dbReference type="Proteomes" id="UP000325902">
    <property type="component" value="Unassembled WGS sequence"/>
</dbReference>
<dbReference type="Pfam" id="PF05199">
    <property type="entry name" value="GMC_oxred_C"/>
    <property type="match status" value="1"/>
</dbReference>
<protein>
    <recommendedName>
        <fullName evidence="6">Pyranose 2-oxidase</fullName>
        <ecNumber evidence="5">1.1.3.10</ecNumber>
    </recommendedName>
    <alternativeName>
        <fullName evidence="11">FAD-oxidoreductase</fullName>
    </alternativeName>
    <alternativeName>
        <fullName evidence="10">Glucose 2-oxidase</fullName>
    </alternativeName>
    <alternativeName>
        <fullName evidence="12">Pyranose:oxygen 2-oxidoreductase</fullName>
    </alternativeName>
</protein>
<comment type="catalytic activity">
    <reaction evidence="1">
        <text>D-glucose + O2 = 2-dehydro-D-glucose + H2O2</text>
        <dbReference type="Rhea" id="RHEA:10552"/>
        <dbReference type="ChEBI" id="CHEBI:4167"/>
        <dbReference type="ChEBI" id="CHEBI:15379"/>
        <dbReference type="ChEBI" id="CHEBI:16240"/>
        <dbReference type="ChEBI" id="CHEBI:16609"/>
        <dbReference type="EC" id="1.1.3.10"/>
    </reaction>
</comment>
<evidence type="ECO:0000256" key="11">
    <source>
        <dbReference type="ARBA" id="ARBA00031159"/>
    </source>
</evidence>
<keyword evidence="9" id="KW-0560">Oxidoreductase</keyword>
<dbReference type="Pfam" id="PF00732">
    <property type="entry name" value="GMC_oxred_N"/>
    <property type="match status" value="1"/>
</dbReference>
<comment type="similarity">
    <text evidence="3">Belongs to the GMC oxidoreductase family.</text>
</comment>
<dbReference type="AlphaFoldDB" id="A0A5N5DCF5"/>
<dbReference type="InterPro" id="IPR036188">
    <property type="entry name" value="FAD/NAD-bd_sf"/>
</dbReference>
<feature type="domain" description="Glucose-methanol-choline oxidoreductase C-terminal" evidence="16">
    <location>
        <begin position="413"/>
        <end position="531"/>
    </location>
</feature>
<dbReference type="InterPro" id="IPR000172">
    <property type="entry name" value="GMC_OxRdtase_N"/>
</dbReference>
<dbReference type="InterPro" id="IPR051473">
    <property type="entry name" value="P2Ox-like"/>
</dbReference>
<evidence type="ECO:0000313" key="18">
    <source>
        <dbReference type="Proteomes" id="UP000325902"/>
    </source>
</evidence>
<dbReference type="InterPro" id="IPR002938">
    <property type="entry name" value="FAD-bd"/>
</dbReference>
<dbReference type="PANTHER" id="PTHR42784">
    <property type="entry name" value="PYRANOSE 2-OXIDASE"/>
    <property type="match status" value="1"/>
</dbReference>
<dbReference type="EC" id="1.1.3.10" evidence="5"/>
<evidence type="ECO:0000313" key="17">
    <source>
        <dbReference type="EMBL" id="KAB2575297.1"/>
    </source>
</evidence>
<keyword evidence="8" id="KW-0274">FAD</keyword>
<evidence type="ECO:0000259" key="16">
    <source>
        <dbReference type="Pfam" id="PF05199"/>
    </source>
</evidence>
<evidence type="ECO:0000256" key="2">
    <source>
        <dbReference type="ARBA" id="ARBA00001974"/>
    </source>
</evidence>
<dbReference type="SUPFAM" id="SSF51905">
    <property type="entry name" value="FAD/NAD(P)-binding domain"/>
    <property type="match status" value="1"/>
</dbReference>
<name>A0A5N5DCF5_9PEZI</name>
<dbReference type="InterPro" id="IPR012814">
    <property type="entry name" value="P2OX"/>
</dbReference>
<evidence type="ECO:0000256" key="4">
    <source>
        <dbReference type="ARBA" id="ARBA00011881"/>
    </source>
</evidence>
<keyword evidence="7" id="KW-0285">Flavoprotein</keyword>
<feature type="domain" description="Glucose-methanol-choline oxidoreductase N-terminal" evidence="14">
    <location>
        <begin position="221"/>
        <end position="311"/>
    </location>
</feature>
<dbReference type="NCBIfam" id="TIGR02462">
    <property type="entry name" value="pyranose_ox"/>
    <property type="match status" value="1"/>
</dbReference>
<dbReference type="OrthoDB" id="269227at2759"/>
<accession>A0A5N5DCF5</accession>
<organism evidence="17 18">
    <name type="scientific">Lasiodiplodia theobromae</name>
    <dbReference type="NCBI Taxonomy" id="45133"/>
    <lineage>
        <taxon>Eukaryota</taxon>
        <taxon>Fungi</taxon>
        <taxon>Dikarya</taxon>
        <taxon>Ascomycota</taxon>
        <taxon>Pezizomycotina</taxon>
        <taxon>Dothideomycetes</taxon>
        <taxon>Dothideomycetes incertae sedis</taxon>
        <taxon>Botryosphaeriales</taxon>
        <taxon>Botryosphaeriaceae</taxon>
        <taxon>Lasiodiplodia</taxon>
    </lineage>
</organism>
<comment type="subunit">
    <text evidence="4">Homotetramer.</text>
</comment>
<gene>
    <name evidence="17" type="primary">p2ox</name>
    <name evidence="17" type="ORF">DBV05_g6067</name>
</gene>
<dbReference type="Gene3D" id="3.50.50.60">
    <property type="entry name" value="FAD/NAD(P)-binding domain"/>
    <property type="match status" value="2"/>
</dbReference>
<dbReference type="Pfam" id="PF01494">
    <property type="entry name" value="FAD_binding_3"/>
    <property type="match status" value="1"/>
</dbReference>
<keyword evidence="18" id="KW-1185">Reference proteome</keyword>
<dbReference type="SUPFAM" id="SSF54373">
    <property type="entry name" value="FAD-linked reductases, C-terminal domain"/>
    <property type="match status" value="1"/>
</dbReference>
<evidence type="ECO:0000256" key="10">
    <source>
        <dbReference type="ARBA" id="ARBA00030508"/>
    </source>
</evidence>
<comment type="caution">
    <text evidence="17">The sequence shown here is derived from an EMBL/GenBank/DDBJ whole genome shotgun (WGS) entry which is preliminary data.</text>
</comment>
<dbReference type="PANTHER" id="PTHR42784:SF1">
    <property type="entry name" value="PYRANOSE 2-OXIDASE"/>
    <property type="match status" value="1"/>
</dbReference>
<evidence type="ECO:0000256" key="1">
    <source>
        <dbReference type="ARBA" id="ARBA00000827"/>
    </source>
</evidence>
<evidence type="ECO:0000256" key="3">
    <source>
        <dbReference type="ARBA" id="ARBA00010790"/>
    </source>
</evidence>
<evidence type="ECO:0000256" key="7">
    <source>
        <dbReference type="ARBA" id="ARBA00022630"/>
    </source>
</evidence>
<evidence type="ECO:0000256" key="13">
    <source>
        <dbReference type="SAM" id="MobiDB-lite"/>
    </source>
</evidence>
<evidence type="ECO:0000256" key="9">
    <source>
        <dbReference type="ARBA" id="ARBA00023002"/>
    </source>
</evidence>
<feature type="region of interest" description="Disordered" evidence="13">
    <location>
        <begin position="91"/>
        <end position="115"/>
    </location>
</feature>
<proteinExistence type="inferred from homology"/>
<feature type="domain" description="FAD-binding" evidence="15">
    <location>
        <begin position="17"/>
        <end position="48"/>
    </location>
</feature>
<evidence type="ECO:0000259" key="15">
    <source>
        <dbReference type="Pfam" id="PF01494"/>
    </source>
</evidence>
<evidence type="ECO:0000256" key="6">
    <source>
        <dbReference type="ARBA" id="ARBA00016408"/>
    </source>
</evidence>
<evidence type="ECO:0000256" key="5">
    <source>
        <dbReference type="ARBA" id="ARBA00013082"/>
    </source>
</evidence>
<dbReference type="GO" id="GO:0071949">
    <property type="term" value="F:FAD binding"/>
    <property type="evidence" value="ECO:0007669"/>
    <property type="project" value="InterPro"/>
</dbReference>
<comment type="cofactor">
    <cofactor evidence="2">
        <name>FAD</name>
        <dbReference type="ChEBI" id="CHEBI:57692"/>
    </cofactor>
</comment>
<evidence type="ECO:0000256" key="12">
    <source>
        <dbReference type="ARBA" id="ARBA00031330"/>
    </source>
</evidence>
<feature type="compositionally biased region" description="Polar residues" evidence="13">
    <location>
        <begin position="94"/>
        <end position="113"/>
    </location>
</feature>
<reference evidence="17 18" key="1">
    <citation type="journal article" date="2019" name="Sci. Rep.">
        <title>A multi-omics analysis of the grapevine pathogen Lasiodiplodia theobromae reveals that temperature affects the expression of virulence- and pathogenicity-related genes.</title>
        <authorList>
            <person name="Felix C."/>
            <person name="Meneses R."/>
            <person name="Goncalves M.F.M."/>
            <person name="Tilleman L."/>
            <person name="Duarte A.S."/>
            <person name="Jorrin-Novo J.V."/>
            <person name="Van de Peer Y."/>
            <person name="Deforce D."/>
            <person name="Van Nieuwerburgh F."/>
            <person name="Esteves A.C."/>
            <person name="Alves A."/>
        </authorList>
    </citation>
    <scope>NUCLEOTIDE SEQUENCE [LARGE SCALE GENOMIC DNA]</scope>
    <source>
        <strain evidence="17 18">LA-SOL3</strain>
    </source>
</reference>